<accession>A0A5B7IVL9</accession>
<evidence type="ECO:0000313" key="3">
    <source>
        <dbReference type="Proteomes" id="UP000324222"/>
    </source>
</evidence>
<dbReference type="AlphaFoldDB" id="A0A5B7IVL9"/>
<evidence type="ECO:0000256" key="1">
    <source>
        <dbReference type="SAM" id="MobiDB-lite"/>
    </source>
</evidence>
<keyword evidence="3" id="KW-1185">Reference proteome</keyword>
<reference evidence="2 3" key="1">
    <citation type="submission" date="2019-05" db="EMBL/GenBank/DDBJ databases">
        <title>Another draft genome of Portunus trituberculatus and its Hox gene families provides insights of decapod evolution.</title>
        <authorList>
            <person name="Jeong J.-H."/>
            <person name="Song I."/>
            <person name="Kim S."/>
            <person name="Choi T."/>
            <person name="Kim D."/>
            <person name="Ryu S."/>
            <person name="Kim W."/>
        </authorList>
    </citation>
    <scope>NUCLEOTIDE SEQUENCE [LARGE SCALE GENOMIC DNA]</scope>
    <source>
        <tissue evidence="2">Muscle</tissue>
    </source>
</reference>
<dbReference type="Proteomes" id="UP000324222">
    <property type="component" value="Unassembled WGS sequence"/>
</dbReference>
<proteinExistence type="predicted"/>
<feature type="region of interest" description="Disordered" evidence="1">
    <location>
        <begin position="40"/>
        <end position="70"/>
    </location>
</feature>
<organism evidence="2 3">
    <name type="scientific">Portunus trituberculatus</name>
    <name type="common">Swimming crab</name>
    <name type="synonym">Neptunus trituberculatus</name>
    <dbReference type="NCBI Taxonomy" id="210409"/>
    <lineage>
        <taxon>Eukaryota</taxon>
        <taxon>Metazoa</taxon>
        <taxon>Ecdysozoa</taxon>
        <taxon>Arthropoda</taxon>
        <taxon>Crustacea</taxon>
        <taxon>Multicrustacea</taxon>
        <taxon>Malacostraca</taxon>
        <taxon>Eumalacostraca</taxon>
        <taxon>Eucarida</taxon>
        <taxon>Decapoda</taxon>
        <taxon>Pleocyemata</taxon>
        <taxon>Brachyura</taxon>
        <taxon>Eubrachyura</taxon>
        <taxon>Portunoidea</taxon>
        <taxon>Portunidae</taxon>
        <taxon>Portuninae</taxon>
        <taxon>Portunus</taxon>
    </lineage>
</organism>
<feature type="compositionally biased region" description="Basic and acidic residues" evidence="1">
    <location>
        <begin position="61"/>
        <end position="70"/>
    </location>
</feature>
<evidence type="ECO:0000313" key="2">
    <source>
        <dbReference type="EMBL" id="MPC86239.1"/>
    </source>
</evidence>
<gene>
    <name evidence="2" type="ORF">E2C01_081061</name>
</gene>
<name>A0A5B7IVL9_PORTR</name>
<dbReference type="EMBL" id="VSRR010070881">
    <property type="protein sequence ID" value="MPC86239.1"/>
    <property type="molecule type" value="Genomic_DNA"/>
</dbReference>
<sequence length="70" mass="7698">MRSFTHSPVRVLVIYNEESKAAVLVVRRPHLCCNLAPHRPSQGGHALQGGKLEQVKAGSTRVREGQIRLG</sequence>
<protein>
    <submittedName>
        <fullName evidence="2">Uncharacterized protein</fullName>
    </submittedName>
</protein>
<comment type="caution">
    <text evidence="2">The sequence shown here is derived from an EMBL/GenBank/DDBJ whole genome shotgun (WGS) entry which is preliminary data.</text>
</comment>